<feature type="compositionally biased region" description="Low complexity" evidence="1">
    <location>
        <begin position="295"/>
        <end position="311"/>
    </location>
</feature>
<evidence type="ECO:0000256" key="1">
    <source>
        <dbReference type="SAM" id="MobiDB-lite"/>
    </source>
</evidence>
<dbReference type="EMBL" id="FN554969">
    <property type="protein sequence ID" value="CBH11605.1"/>
    <property type="molecule type" value="Genomic_DNA"/>
</dbReference>
<dbReference type="Proteomes" id="UP000002316">
    <property type="component" value="Chromosome 6"/>
</dbReference>
<dbReference type="GeneID" id="23862209"/>
<dbReference type="RefSeq" id="XP_011773890.1">
    <property type="nucleotide sequence ID" value="XM_011775588.1"/>
</dbReference>
<evidence type="ECO:0000313" key="2">
    <source>
        <dbReference type="EMBL" id="CBH11605.1"/>
    </source>
</evidence>
<organism evidence="2 3">
    <name type="scientific">Trypanosoma brucei gambiense (strain MHOM/CI/86/DAL972)</name>
    <dbReference type="NCBI Taxonomy" id="679716"/>
    <lineage>
        <taxon>Eukaryota</taxon>
        <taxon>Discoba</taxon>
        <taxon>Euglenozoa</taxon>
        <taxon>Kinetoplastea</taxon>
        <taxon>Metakinetoplastina</taxon>
        <taxon>Trypanosomatida</taxon>
        <taxon>Trypanosomatidae</taxon>
        <taxon>Trypanosoma</taxon>
    </lineage>
</organism>
<accession>C9ZQC5</accession>
<dbReference type="AlphaFoldDB" id="C9ZQC5"/>
<sequence>MLHFFFYFACTSDPLMGRRSDLRSVAVVAIQRWQGRRLEISQAMRLLGALHIMKKEQDGSDAVQPLHGALAGNAGSGGEDVMALQGVEMLMDIATEYARRLHRDNYEKRRLGSKAANIEQRVELPLSFQRQILLPDAVVAGIVDQVVSSFSGSGDNKSSLGGPSSVATRMMNCWGTAGNILLAQLVGKRVVSADSHRRLLHFLKCAIKLTKITVKCSVSPRASAVSPMVQDDELEVHDVPPLPKPPVVPERRPLKAASGEVTDAGDGDGEGEALAEKIENIDVNAAADVSDRNGDSAADSSDSSTSGSSDSEGGGSSDDDYSDDKYYRDRKRREEARMARIATKLNMDDAAVRAAKTSRDAVAAGTAAASKQREKEAAEEHKSYIQMFGDVGQVLFPALTNMKRSVASKNGANNATSVDGFTTNPGEPLCCVVCELYGEVEELLVCRCGNKMHRDCGSSTVDGTLYCSKYCHAVASAETIAPA</sequence>
<protein>
    <submittedName>
        <fullName evidence="2">Uncharacterized protein</fullName>
    </submittedName>
</protein>
<dbReference type="KEGG" id="tbg:TbgDal_VI830"/>
<proteinExistence type="predicted"/>
<feature type="region of interest" description="Disordered" evidence="1">
    <location>
        <begin position="224"/>
        <end position="270"/>
    </location>
</feature>
<dbReference type="VEuPathDB" id="TriTrypDB:Tbg972.6.830"/>
<gene>
    <name evidence="2" type="ORF">TbgDal_VI830</name>
</gene>
<evidence type="ECO:0000313" key="3">
    <source>
        <dbReference type="Proteomes" id="UP000002316"/>
    </source>
</evidence>
<feature type="region of interest" description="Disordered" evidence="1">
    <location>
        <begin position="284"/>
        <end position="329"/>
    </location>
</feature>
<name>C9ZQC5_TRYB9</name>
<dbReference type="OrthoDB" id="247794at2759"/>
<reference evidence="3" key="1">
    <citation type="journal article" date="2010" name="PLoS Negl. Trop. Dis.">
        <title>The genome sequence of Trypanosoma brucei gambiense, causative agent of chronic human african trypanosomiasis.</title>
        <authorList>
            <person name="Jackson A.P."/>
            <person name="Sanders M."/>
            <person name="Berry A."/>
            <person name="McQuillan J."/>
            <person name="Aslett M.A."/>
            <person name="Quail M.A."/>
            <person name="Chukualim B."/>
            <person name="Capewell P."/>
            <person name="MacLeod A."/>
            <person name="Melville S.E."/>
            <person name="Gibson W."/>
            <person name="Barry J.D."/>
            <person name="Berriman M."/>
            <person name="Hertz-Fowler C."/>
        </authorList>
    </citation>
    <scope>NUCLEOTIDE SEQUENCE [LARGE SCALE GENOMIC DNA]</scope>
    <source>
        <strain evidence="3">MHOM/CI/86/DAL972</strain>
    </source>
</reference>